<dbReference type="Gene3D" id="2.60.120.260">
    <property type="entry name" value="Galactose-binding domain-like"/>
    <property type="match status" value="2"/>
</dbReference>
<dbReference type="InterPro" id="IPR008902">
    <property type="entry name" value="Rhamnosid_concanavalin"/>
</dbReference>
<evidence type="ECO:0000313" key="9">
    <source>
        <dbReference type="Proteomes" id="UP000244441"/>
    </source>
</evidence>
<feature type="domain" description="Alpha-L-rhamnosidase concanavalin-like" evidence="4">
    <location>
        <begin position="414"/>
        <end position="514"/>
    </location>
</feature>
<dbReference type="PROSITE" id="PS51257">
    <property type="entry name" value="PROKAR_LIPOPROTEIN"/>
    <property type="match status" value="1"/>
</dbReference>
<accession>A0A2S0VXE7</accession>
<dbReference type="InterPro" id="IPR013783">
    <property type="entry name" value="Ig-like_fold"/>
</dbReference>
<dbReference type="InterPro" id="IPR035396">
    <property type="entry name" value="Bac_rhamnosid6H"/>
</dbReference>
<dbReference type="EC" id="3.2.1.40" evidence="2"/>
<dbReference type="GO" id="GO:0030596">
    <property type="term" value="F:alpha-L-rhamnosidase activity"/>
    <property type="evidence" value="ECO:0007669"/>
    <property type="project" value="UniProtKB-EC"/>
</dbReference>
<dbReference type="Gene3D" id="1.50.10.10">
    <property type="match status" value="1"/>
</dbReference>
<feature type="domain" description="Bacterial alpha-L-rhamnosidase N-terminal" evidence="5">
    <location>
        <begin position="218"/>
        <end position="402"/>
    </location>
</feature>
<dbReference type="KEGG" id="cate:C2869_03005"/>
<evidence type="ECO:0000256" key="2">
    <source>
        <dbReference type="ARBA" id="ARBA00012652"/>
    </source>
</evidence>
<dbReference type="Pfam" id="PF17389">
    <property type="entry name" value="Bac_rhamnosid6H"/>
    <property type="match status" value="1"/>
</dbReference>
<dbReference type="InterPro" id="IPR016007">
    <property type="entry name" value="Alpha_rhamnosid"/>
</dbReference>
<dbReference type="Gene3D" id="2.60.40.10">
    <property type="entry name" value="Immunoglobulins"/>
    <property type="match status" value="1"/>
</dbReference>
<dbReference type="PANTHER" id="PTHR33307">
    <property type="entry name" value="ALPHA-RHAMNOSIDASE (EUROFUNG)"/>
    <property type="match status" value="1"/>
</dbReference>
<sequence>MKKLIFIVLTVVGLAACSNSELKQESASSKIHSTPPSHLLVEDNVNPLNVHQPKPRLSWYANVKMQTAYQVRVASSEALLAKGQADLWDSGKVDSSVSVNIAYQGKTLTANQKAVWQVRVWSSDSHQASAWSAPSFWEMGLITQSDWQAQWLQVKDRTVAKVTPARLEWMHYAANVHSAITELPPKHKLETQWGVVEQLKAQPTASLFRHSFNVDANKPISKAKLHSTAGGYYEIFINGQKVDDRLADPGQTDFDKRILYNTDEVSQLLDKGQNTIAVHLGSGWYDENIAFSKWSNPDAQKGKRKQKTLSFGQPKFIAQLDVTYADGTRQTIASNQEWLSHPSPILKEGLFSGELFDANNVVKDWSRNTQTKNLANWQPVEVLQQWPTQRLEPQLLPPIRAVKKVTPIKIYQPRDKVWVFDFGQNFTGIPTINLAKLSLTAGQAINLRYGEWADIDGNLSQKSGGGAPLLKQVDTYIASGKDASSWSPTFTWHGFRYMEITGLTSKPALDAVYGHLVRSDVEIVGQFKSANPLVNRIHDMALWSYEGNLMAVPMDCPIRERAGWTGDAHAALITGNYNYDMENFWQKYLGDFATSSHIAPAVVPGKRSHGGTYDWAVAEVIIAWEHYRHHGDLKVIEQQWDSMVEYMDAAESQLTDNLLRKGYGDWCDPVRVPGMTRKRCNPEYTLPTMTTSGFLAHGAELMAKMSALLNKPQQAQHYQALFERIAGQYHKEYYNPETGHYGSQTADAMALQFGITPPALRQSVADALNKDVLENWKGHGSIGALGQTYVYRALSDYGYGDTAYGIFTAKGYPGYQWQFDKLKATTLWERKGVWDPEKDPEGRNPAGRSLNHPFHSGYDGWFYEGLGGIRPLGDNPGYQHFALAPVFPKSLDWVETSYKTGYGKIVSNWKRVGNKIEWQFTVPNNTTAQVTVAGKPPKVYQAGQYSLTL</sequence>
<evidence type="ECO:0000259" key="4">
    <source>
        <dbReference type="Pfam" id="PF05592"/>
    </source>
</evidence>
<evidence type="ECO:0000256" key="1">
    <source>
        <dbReference type="ARBA" id="ARBA00001445"/>
    </source>
</evidence>
<evidence type="ECO:0000313" key="8">
    <source>
        <dbReference type="EMBL" id="AWB68899.1"/>
    </source>
</evidence>
<dbReference type="GO" id="GO:0005975">
    <property type="term" value="P:carbohydrate metabolic process"/>
    <property type="evidence" value="ECO:0007669"/>
    <property type="project" value="InterPro"/>
</dbReference>
<feature type="domain" description="Alpha-L-rhamnosidase six-hairpin glycosidase" evidence="6">
    <location>
        <begin position="524"/>
        <end position="864"/>
    </location>
</feature>
<evidence type="ECO:0000256" key="3">
    <source>
        <dbReference type="ARBA" id="ARBA00022801"/>
    </source>
</evidence>
<dbReference type="Pfam" id="PF08531">
    <property type="entry name" value="Bac_rhamnosid_N"/>
    <property type="match status" value="1"/>
</dbReference>
<dbReference type="Pfam" id="PF25788">
    <property type="entry name" value="Ig_Rha78A_N"/>
    <property type="match status" value="1"/>
</dbReference>
<evidence type="ECO:0000259" key="5">
    <source>
        <dbReference type="Pfam" id="PF08531"/>
    </source>
</evidence>
<keyword evidence="3" id="KW-0378">Hydrolase</keyword>
<dbReference type="EMBL" id="CP026604">
    <property type="protein sequence ID" value="AWB68899.1"/>
    <property type="molecule type" value="Genomic_DNA"/>
</dbReference>
<dbReference type="SUPFAM" id="SSF48208">
    <property type="entry name" value="Six-hairpin glycosidases"/>
    <property type="match status" value="1"/>
</dbReference>
<keyword evidence="9" id="KW-1185">Reference proteome</keyword>
<dbReference type="OrthoDB" id="9761045at2"/>
<dbReference type="InterPro" id="IPR013737">
    <property type="entry name" value="Bac_rhamnosid_N"/>
</dbReference>
<dbReference type="PANTHER" id="PTHR33307:SF6">
    <property type="entry name" value="ALPHA-RHAMNOSIDASE (EUROFUNG)-RELATED"/>
    <property type="match status" value="1"/>
</dbReference>
<dbReference type="PIRSF" id="PIRSF010631">
    <property type="entry name" value="A-rhamnsds"/>
    <property type="match status" value="1"/>
</dbReference>
<reference evidence="8 9" key="1">
    <citation type="submission" date="2018-01" db="EMBL/GenBank/DDBJ databases">
        <title>Genome sequence of a Cantenovulum-like bacteria.</title>
        <authorList>
            <person name="Tan W.R."/>
            <person name="Lau N.-S."/>
            <person name="Go F."/>
            <person name="Amirul A.-A.A."/>
        </authorList>
    </citation>
    <scope>NUCLEOTIDE SEQUENCE [LARGE SCALE GENOMIC DNA]</scope>
    <source>
        <strain evidence="8 9">CCB-QB4</strain>
    </source>
</reference>
<name>A0A2S0VXE7_9ALTE</name>
<evidence type="ECO:0000259" key="6">
    <source>
        <dbReference type="Pfam" id="PF17389"/>
    </source>
</evidence>
<evidence type="ECO:0000259" key="7">
    <source>
        <dbReference type="Pfam" id="PF17390"/>
    </source>
</evidence>
<dbReference type="Gene3D" id="2.60.420.10">
    <property type="entry name" value="Maltose phosphorylase, domain 3"/>
    <property type="match status" value="1"/>
</dbReference>
<dbReference type="InterPro" id="IPR035398">
    <property type="entry name" value="Bac_rhamnosid_C"/>
</dbReference>
<dbReference type="Pfam" id="PF17390">
    <property type="entry name" value="Bac_rhamnosid_C"/>
    <property type="match status" value="1"/>
</dbReference>
<protein>
    <recommendedName>
        <fullName evidence="2">alpha-L-rhamnosidase</fullName>
        <ecNumber evidence="2">3.2.1.40</ecNumber>
    </recommendedName>
</protein>
<gene>
    <name evidence="8" type="ORF">C2869_03005</name>
</gene>
<proteinExistence type="predicted"/>
<dbReference type="Proteomes" id="UP000244441">
    <property type="component" value="Chromosome"/>
</dbReference>
<comment type="catalytic activity">
    <reaction evidence="1">
        <text>Hydrolysis of terminal non-reducing alpha-L-rhamnose residues in alpha-L-rhamnosides.</text>
        <dbReference type="EC" id="3.2.1.40"/>
    </reaction>
</comment>
<organism evidence="8 9">
    <name type="scientific">Saccharobesus litoralis</name>
    <dbReference type="NCBI Taxonomy" id="2172099"/>
    <lineage>
        <taxon>Bacteria</taxon>
        <taxon>Pseudomonadati</taxon>
        <taxon>Pseudomonadota</taxon>
        <taxon>Gammaproteobacteria</taxon>
        <taxon>Alteromonadales</taxon>
        <taxon>Alteromonadaceae</taxon>
        <taxon>Saccharobesus</taxon>
    </lineage>
</organism>
<dbReference type="InterPro" id="IPR012341">
    <property type="entry name" value="6hp_glycosidase-like_sf"/>
</dbReference>
<feature type="domain" description="Alpha-L-rhamnosidase C-terminal" evidence="7">
    <location>
        <begin position="868"/>
        <end position="938"/>
    </location>
</feature>
<dbReference type="AlphaFoldDB" id="A0A2S0VXE7"/>
<dbReference type="Pfam" id="PF05592">
    <property type="entry name" value="Bac_rhamnosid"/>
    <property type="match status" value="1"/>
</dbReference>
<dbReference type="InterPro" id="IPR008928">
    <property type="entry name" value="6-hairpin_glycosidase_sf"/>
</dbReference>